<evidence type="ECO:0000313" key="1">
    <source>
        <dbReference type="EMBL" id="CAH0578286.1"/>
    </source>
</evidence>
<proteinExistence type="predicted"/>
<dbReference type="Proteomes" id="UP001154114">
    <property type="component" value="Chromosome 1"/>
</dbReference>
<dbReference type="EMBL" id="LR824004">
    <property type="protein sequence ID" value="CAH0578286.1"/>
    <property type="molecule type" value="Genomic_DNA"/>
</dbReference>
<accession>A0A9P0FSR3</accession>
<sequence length="222" mass="25189">MHALSKKLCYDVMKSGREDTIIESVSENNCFDDELNPKCNKEVGCFVRAHMKSNAIQTQLIRNCKNFRHDSTNTSEFDKELKLLKSPLSRILSIHSSCEDLSISQVQGVQTSSSLELTPTVMRCYDNGADFYAFQVYSNKSGPSPHSQRQVDKCTTADCDHSDKCEECHCHFCHVPRNRGLAACHNFTLGTLQHRRAQRENRKTKMIGGSRVPVCGNHKIRY</sequence>
<protein>
    <submittedName>
        <fullName evidence="1">Uncharacterized protein</fullName>
    </submittedName>
</protein>
<organism evidence="1 2">
    <name type="scientific">Chrysodeixis includens</name>
    <name type="common">Soybean looper</name>
    <name type="synonym">Pseudoplusia includens</name>
    <dbReference type="NCBI Taxonomy" id="689277"/>
    <lineage>
        <taxon>Eukaryota</taxon>
        <taxon>Metazoa</taxon>
        <taxon>Ecdysozoa</taxon>
        <taxon>Arthropoda</taxon>
        <taxon>Hexapoda</taxon>
        <taxon>Insecta</taxon>
        <taxon>Pterygota</taxon>
        <taxon>Neoptera</taxon>
        <taxon>Endopterygota</taxon>
        <taxon>Lepidoptera</taxon>
        <taxon>Glossata</taxon>
        <taxon>Ditrysia</taxon>
        <taxon>Noctuoidea</taxon>
        <taxon>Noctuidae</taxon>
        <taxon>Plusiinae</taxon>
        <taxon>Chrysodeixis</taxon>
    </lineage>
</organism>
<dbReference type="AlphaFoldDB" id="A0A9P0FSR3"/>
<keyword evidence="2" id="KW-1185">Reference proteome</keyword>
<evidence type="ECO:0000313" key="2">
    <source>
        <dbReference type="Proteomes" id="UP001154114"/>
    </source>
</evidence>
<gene>
    <name evidence="1" type="ORF">CINC_LOCUS617</name>
</gene>
<dbReference type="OrthoDB" id="7333385at2759"/>
<name>A0A9P0FSR3_CHRIL</name>
<reference evidence="1" key="1">
    <citation type="submission" date="2021-12" db="EMBL/GenBank/DDBJ databases">
        <authorList>
            <person name="King R."/>
        </authorList>
    </citation>
    <scope>NUCLEOTIDE SEQUENCE</scope>
</reference>